<dbReference type="Ensembl" id="ENSPFOT00000022492.1">
    <property type="protein sequence ID" value="ENSPFOP00000021966.1"/>
    <property type="gene ID" value="ENSPFOG00000024275.1"/>
</dbReference>
<dbReference type="SUPFAM" id="SSF48726">
    <property type="entry name" value="Immunoglobulin"/>
    <property type="match status" value="1"/>
</dbReference>
<dbReference type="CDD" id="cd00096">
    <property type="entry name" value="Ig"/>
    <property type="match status" value="1"/>
</dbReference>
<dbReference type="InterPro" id="IPR007110">
    <property type="entry name" value="Ig-like_dom"/>
</dbReference>
<feature type="domain" description="Ig-like" evidence="1">
    <location>
        <begin position="1"/>
        <end position="97"/>
    </location>
</feature>
<dbReference type="STRING" id="48698.ENSPFOP00000021966"/>
<organism evidence="2 3">
    <name type="scientific">Poecilia formosa</name>
    <name type="common">Amazon molly</name>
    <name type="synonym">Limia formosa</name>
    <dbReference type="NCBI Taxonomy" id="48698"/>
    <lineage>
        <taxon>Eukaryota</taxon>
        <taxon>Metazoa</taxon>
        <taxon>Chordata</taxon>
        <taxon>Craniata</taxon>
        <taxon>Vertebrata</taxon>
        <taxon>Euteleostomi</taxon>
        <taxon>Actinopterygii</taxon>
        <taxon>Neopterygii</taxon>
        <taxon>Teleostei</taxon>
        <taxon>Neoteleostei</taxon>
        <taxon>Acanthomorphata</taxon>
        <taxon>Ovalentaria</taxon>
        <taxon>Atherinomorphae</taxon>
        <taxon>Cyprinodontiformes</taxon>
        <taxon>Poeciliidae</taxon>
        <taxon>Poeciliinae</taxon>
        <taxon>Poecilia</taxon>
    </lineage>
</organism>
<dbReference type="GO" id="GO:0042289">
    <property type="term" value="F:MHC class II protein binding"/>
    <property type="evidence" value="ECO:0007669"/>
    <property type="project" value="TreeGrafter"/>
</dbReference>
<dbReference type="GO" id="GO:1990782">
    <property type="term" value="F:protein tyrosine kinase binding"/>
    <property type="evidence" value="ECO:0007669"/>
    <property type="project" value="TreeGrafter"/>
</dbReference>
<dbReference type="PROSITE" id="PS50835">
    <property type="entry name" value="IG_LIKE"/>
    <property type="match status" value="1"/>
</dbReference>
<dbReference type="GO" id="GO:0042110">
    <property type="term" value="P:T cell activation"/>
    <property type="evidence" value="ECO:0007669"/>
    <property type="project" value="TreeGrafter"/>
</dbReference>
<dbReference type="GeneTree" id="ENSGT00970000193439"/>
<reference evidence="3" key="1">
    <citation type="submission" date="2013-10" db="EMBL/GenBank/DDBJ databases">
        <authorList>
            <person name="Schartl M."/>
            <person name="Warren W."/>
        </authorList>
    </citation>
    <scope>NUCLEOTIDE SEQUENCE [LARGE SCALE GENOMIC DNA]</scope>
    <source>
        <strain evidence="3">female</strain>
    </source>
</reference>
<dbReference type="PANTHER" id="PTHR11422">
    <property type="entry name" value="T-CELL SURFACE GLYCOPROTEIN CD4"/>
    <property type="match status" value="1"/>
</dbReference>
<dbReference type="GO" id="GO:0070374">
    <property type="term" value="P:positive regulation of ERK1 and ERK2 cascade"/>
    <property type="evidence" value="ECO:0007669"/>
    <property type="project" value="TreeGrafter"/>
</dbReference>
<dbReference type="InterPro" id="IPR013783">
    <property type="entry name" value="Ig-like_fold"/>
</dbReference>
<dbReference type="GO" id="GO:0045121">
    <property type="term" value="C:membrane raft"/>
    <property type="evidence" value="ECO:0007669"/>
    <property type="project" value="TreeGrafter"/>
</dbReference>
<reference evidence="2" key="2">
    <citation type="submission" date="2025-08" db="UniProtKB">
        <authorList>
            <consortium name="Ensembl"/>
        </authorList>
    </citation>
    <scope>IDENTIFICATION</scope>
</reference>
<dbReference type="Pfam" id="PF07686">
    <property type="entry name" value="V-set"/>
    <property type="match status" value="1"/>
</dbReference>
<dbReference type="GO" id="GO:0035723">
    <property type="term" value="P:interleukin-15-mediated signaling pathway"/>
    <property type="evidence" value="ECO:0007669"/>
    <property type="project" value="TreeGrafter"/>
</dbReference>
<dbReference type="InterPro" id="IPR036179">
    <property type="entry name" value="Ig-like_dom_sf"/>
</dbReference>
<dbReference type="AlphaFoldDB" id="A0A096LS25"/>
<dbReference type="EMBL" id="AYCK01010404">
    <property type="status" value="NOT_ANNOTATED_CDS"/>
    <property type="molecule type" value="Genomic_DNA"/>
</dbReference>
<reference evidence="2" key="3">
    <citation type="submission" date="2025-09" db="UniProtKB">
        <authorList>
            <consortium name="Ensembl"/>
        </authorList>
    </citation>
    <scope>IDENTIFICATION</scope>
</reference>
<name>A0A096LS25_POEFO</name>
<protein>
    <recommendedName>
        <fullName evidence="1">Ig-like domain-containing protein</fullName>
    </recommendedName>
</protein>
<dbReference type="InterPro" id="IPR013106">
    <property type="entry name" value="Ig_V-set"/>
</dbReference>
<evidence type="ECO:0000313" key="3">
    <source>
        <dbReference type="Proteomes" id="UP000028760"/>
    </source>
</evidence>
<sequence>LYHRAGDEAALPCDIMSSSSSSCHDVNWFYNTDKNQNTQLEVQDGNVVQSSSRASRLHMNSNCSLIINNITAEDAGWFSCRSGSGSTLLYLSVLTISPSDADPSSDGAITLRCSLWRHSVLGSCPHKSLRWLNETGGELFGEGDGYKFGGQADCDSFLTVNLQSSRRFTCQFVEGNEVKVEAHY</sequence>
<accession>A0A096LS25</accession>
<dbReference type="GO" id="GO:0009897">
    <property type="term" value="C:external side of plasma membrane"/>
    <property type="evidence" value="ECO:0007669"/>
    <property type="project" value="TreeGrafter"/>
</dbReference>
<dbReference type="OMA" id="YERQANC"/>
<keyword evidence="3" id="KW-1185">Reference proteome</keyword>
<evidence type="ECO:0000259" key="1">
    <source>
        <dbReference type="PROSITE" id="PS50835"/>
    </source>
</evidence>
<dbReference type="PANTHER" id="PTHR11422:SF5">
    <property type="entry name" value="DIVERSE IMMUNOGLOBULIN DOMAIN-CONTAINING PROTEIN 1.1 ISOFORM X1-RELATED"/>
    <property type="match status" value="1"/>
</dbReference>
<evidence type="ECO:0000313" key="2">
    <source>
        <dbReference type="Ensembl" id="ENSPFOP00000021966.1"/>
    </source>
</evidence>
<dbReference type="Proteomes" id="UP000028760">
    <property type="component" value="Unassembled WGS sequence"/>
</dbReference>
<dbReference type="Gene3D" id="2.60.40.10">
    <property type="entry name" value="Immunoglobulins"/>
    <property type="match status" value="1"/>
</dbReference>
<proteinExistence type="predicted"/>